<dbReference type="EMBL" id="RJKE01000001">
    <property type="protein sequence ID" value="ROO88291.1"/>
    <property type="molecule type" value="Genomic_DNA"/>
</dbReference>
<evidence type="ECO:0000313" key="6">
    <source>
        <dbReference type="Proteomes" id="UP000272400"/>
    </source>
</evidence>
<accession>A0A3N1D433</accession>
<dbReference type="InterPro" id="IPR009057">
    <property type="entry name" value="Homeodomain-like_sf"/>
</dbReference>
<evidence type="ECO:0000256" key="1">
    <source>
        <dbReference type="ARBA" id="ARBA00023125"/>
    </source>
</evidence>
<sequence>MTIADAPDRLLDAAGLLFAEHGYDAVSVRAVNKAAGMNPAAVHYHFGSKEALATAVLERGLGDLWGGRLAELDTLLAGPGPVRGERLAALLVEPLATLAHDPGRRWLARLLTRIVAAGHPLPWHSAWSFPEPWTALLARAVPALPPEEAALRFRLARDLVLHTYGDSAGPPPPAASVTAFVAAGLTAPFPPPDGAPPCPTSPRSSPPPG</sequence>
<dbReference type="PANTHER" id="PTHR30055">
    <property type="entry name" value="HTH-TYPE TRANSCRIPTIONAL REGULATOR RUTR"/>
    <property type="match status" value="1"/>
</dbReference>
<protein>
    <submittedName>
        <fullName evidence="5">TetR family transcriptional regulator</fullName>
    </submittedName>
</protein>
<dbReference type="PROSITE" id="PS50977">
    <property type="entry name" value="HTH_TETR_2"/>
    <property type="match status" value="1"/>
</dbReference>
<dbReference type="SUPFAM" id="SSF48498">
    <property type="entry name" value="Tetracyclin repressor-like, C-terminal domain"/>
    <property type="match status" value="1"/>
</dbReference>
<comment type="caution">
    <text evidence="5">The sequence shown here is derived from an EMBL/GenBank/DDBJ whole genome shotgun (WGS) entry which is preliminary data.</text>
</comment>
<dbReference type="Gene3D" id="1.10.357.10">
    <property type="entry name" value="Tetracycline Repressor, domain 2"/>
    <property type="match status" value="1"/>
</dbReference>
<dbReference type="InterPro" id="IPR050109">
    <property type="entry name" value="HTH-type_TetR-like_transc_reg"/>
</dbReference>
<dbReference type="PANTHER" id="PTHR30055:SF235">
    <property type="entry name" value="TRANSCRIPTIONAL REGULATORY PROTEIN"/>
    <property type="match status" value="1"/>
</dbReference>
<dbReference type="InterPro" id="IPR036271">
    <property type="entry name" value="Tet_transcr_reg_TetR-rel_C_sf"/>
</dbReference>
<dbReference type="InterPro" id="IPR001647">
    <property type="entry name" value="HTH_TetR"/>
</dbReference>
<evidence type="ECO:0000259" key="4">
    <source>
        <dbReference type="PROSITE" id="PS50977"/>
    </source>
</evidence>
<keyword evidence="6" id="KW-1185">Reference proteome</keyword>
<dbReference type="OrthoDB" id="5242433at2"/>
<feature type="DNA-binding region" description="H-T-H motif" evidence="2">
    <location>
        <begin position="27"/>
        <end position="46"/>
    </location>
</feature>
<feature type="domain" description="HTH tetR-type" evidence="4">
    <location>
        <begin position="4"/>
        <end position="64"/>
    </location>
</feature>
<evidence type="ECO:0000256" key="2">
    <source>
        <dbReference type="PROSITE-ProRule" id="PRU00335"/>
    </source>
</evidence>
<dbReference type="RefSeq" id="WP_123667550.1">
    <property type="nucleotide sequence ID" value="NZ_RJKE01000001.1"/>
</dbReference>
<dbReference type="Pfam" id="PF00440">
    <property type="entry name" value="TetR_N"/>
    <property type="match status" value="1"/>
</dbReference>
<name>A0A3N1D433_9ACTN</name>
<organism evidence="5 6">
    <name type="scientific">Actinocorallia herbida</name>
    <dbReference type="NCBI Taxonomy" id="58109"/>
    <lineage>
        <taxon>Bacteria</taxon>
        <taxon>Bacillati</taxon>
        <taxon>Actinomycetota</taxon>
        <taxon>Actinomycetes</taxon>
        <taxon>Streptosporangiales</taxon>
        <taxon>Thermomonosporaceae</taxon>
        <taxon>Actinocorallia</taxon>
    </lineage>
</organism>
<dbReference type="Proteomes" id="UP000272400">
    <property type="component" value="Unassembled WGS sequence"/>
</dbReference>
<dbReference type="AlphaFoldDB" id="A0A3N1D433"/>
<feature type="region of interest" description="Disordered" evidence="3">
    <location>
        <begin position="188"/>
        <end position="209"/>
    </location>
</feature>
<proteinExistence type="predicted"/>
<dbReference type="GO" id="GO:0003700">
    <property type="term" value="F:DNA-binding transcription factor activity"/>
    <property type="evidence" value="ECO:0007669"/>
    <property type="project" value="TreeGrafter"/>
</dbReference>
<keyword evidence="1 2" id="KW-0238">DNA-binding</keyword>
<evidence type="ECO:0000256" key="3">
    <source>
        <dbReference type="SAM" id="MobiDB-lite"/>
    </source>
</evidence>
<reference evidence="5 6" key="1">
    <citation type="submission" date="2018-11" db="EMBL/GenBank/DDBJ databases">
        <title>Sequencing the genomes of 1000 actinobacteria strains.</title>
        <authorList>
            <person name="Klenk H.-P."/>
        </authorList>
    </citation>
    <scope>NUCLEOTIDE SEQUENCE [LARGE SCALE GENOMIC DNA]</scope>
    <source>
        <strain evidence="5 6">DSM 44254</strain>
    </source>
</reference>
<dbReference type="GO" id="GO:0000976">
    <property type="term" value="F:transcription cis-regulatory region binding"/>
    <property type="evidence" value="ECO:0007669"/>
    <property type="project" value="TreeGrafter"/>
</dbReference>
<evidence type="ECO:0000313" key="5">
    <source>
        <dbReference type="EMBL" id="ROO88291.1"/>
    </source>
</evidence>
<dbReference type="PRINTS" id="PR00455">
    <property type="entry name" value="HTHTETR"/>
</dbReference>
<gene>
    <name evidence="5" type="ORF">EDD29_5954</name>
</gene>
<dbReference type="SUPFAM" id="SSF46689">
    <property type="entry name" value="Homeodomain-like"/>
    <property type="match status" value="1"/>
</dbReference>